<dbReference type="AlphaFoldDB" id="A0A1H6TFK4"/>
<reference evidence="4" key="1">
    <citation type="submission" date="2016-10" db="EMBL/GenBank/DDBJ databases">
        <authorList>
            <person name="Varghese N."/>
            <person name="Submissions S."/>
        </authorList>
    </citation>
    <scope>NUCLEOTIDE SEQUENCE [LARGE SCALE GENOMIC DNA]</scope>
    <source>
        <strain evidence="4">DSM 17934</strain>
    </source>
</reference>
<feature type="transmembrane region" description="Helical" evidence="2">
    <location>
        <begin position="32"/>
        <end position="50"/>
    </location>
</feature>
<evidence type="ECO:0000313" key="4">
    <source>
        <dbReference type="Proteomes" id="UP000199702"/>
    </source>
</evidence>
<name>A0A1H6TFK4_9FLAO</name>
<keyword evidence="2" id="KW-0812">Transmembrane</keyword>
<dbReference type="Pfam" id="PF12732">
    <property type="entry name" value="YtxH"/>
    <property type="match status" value="1"/>
</dbReference>
<dbReference type="PANTHER" id="PTHR35792">
    <property type="entry name" value="GENERAL STRESS PROTEIN"/>
    <property type="match status" value="1"/>
</dbReference>
<keyword evidence="4" id="KW-1185">Reference proteome</keyword>
<evidence type="ECO:0000256" key="2">
    <source>
        <dbReference type="SAM" id="Phobius"/>
    </source>
</evidence>
<keyword evidence="2" id="KW-0472">Membrane</keyword>
<sequence>MFNDYLTPHQNEFCNFIMIKKKVMANKNGSNALALLVGAAIGVGIGILFAPDKGSKTREKIKGNLDDWKIDVNNKLADYEEDIRAKLSGSKDELKETVENLLSNSSYKAEEAISFLEEKLAELKKQNAKLQK</sequence>
<keyword evidence="2" id="KW-1133">Transmembrane helix</keyword>
<protein>
    <submittedName>
        <fullName evidence="3">Gas vesicle protein</fullName>
    </submittedName>
</protein>
<dbReference type="PANTHER" id="PTHR35792:SF2">
    <property type="entry name" value="GENERAL STRESS PROTEIN"/>
    <property type="match status" value="1"/>
</dbReference>
<evidence type="ECO:0000313" key="3">
    <source>
        <dbReference type="EMBL" id="SEI78076.1"/>
    </source>
</evidence>
<gene>
    <name evidence="3" type="ORF">SAMN05660918_1603</name>
</gene>
<feature type="coiled-coil region" evidence="1">
    <location>
        <begin position="84"/>
        <end position="126"/>
    </location>
</feature>
<accession>A0A1H6TFK4</accession>
<proteinExistence type="predicted"/>
<dbReference type="InterPro" id="IPR052928">
    <property type="entry name" value="Desiccation-related_membrane"/>
</dbReference>
<dbReference type="InterPro" id="IPR024623">
    <property type="entry name" value="YtxH"/>
</dbReference>
<dbReference type="STRING" id="402734.SAMN05660918_1603"/>
<dbReference type="Proteomes" id="UP000199702">
    <property type="component" value="Unassembled WGS sequence"/>
</dbReference>
<evidence type="ECO:0000256" key="1">
    <source>
        <dbReference type="SAM" id="Coils"/>
    </source>
</evidence>
<organism evidence="3 4">
    <name type="scientific">Flavobacterium terrigena</name>
    <dbReference type="NCBI Taxonomy" id="402734"/>
    <lineage>
        <taxon>Bacteria</taxon>
        <taxon>Pseudomonadati</taxon>
        <taxon>Bacteroidota</taxon>
        <taxon>Flavobacteriia</taxon>
        <taxon>Flavobacteriales</taxon>
        <taxon>Flavobacteriaceae</taxon>
        <taxon>Flavobacterium</taxon>
    </lineage>
</organism>
<keyword evidence="1" id="KW-0175">Coiled coil</keyword>
<dbReference type="EMBL" id="FNYA01000003">
    <property type="protein sequence ID" value="SEI78076.1"/>
    <property type="molecule type" value="Genomic_DNA"/>
</dbReference>